<dbReference type="PROSITE" id="PS00206">
    <property type="entry name" value="TRANSFERRIN_LIKE_2"/>
    <property type="match status" value="1"/>
</dbReference>
<dbReference type="GO" id="GO:0005886">
    <property type="term" value="C:plasma membrane"/>
    <property type="evidence" value="ECO:0007669"/>
    <property type="project" value="TreeGrafter"/>
</dbReference>
<dbReference type="Gene3D" id="3.40.190.10">
    <property type="entry name" value="Periplasmic binding protein-like II"/>
    <property type="match status" value="5"/>
</dbReference>
<reference evidence="6" key="1">
    <citation type="journal article" date="1997" name="Proc. Natl. Acad. Sci. U.S.A.">
        <title>Pacifastin, a novel 155-kDa heterodimeric proteinase inhibitor containing a unique transferrin chain.</title>
        <authorList>
            <person name="Liang Z."/>
            <person name="Sottrup-Jensen L."/>
            <person name="Aspan A."/>
            <person name="Hall M."/>
            <person name="Soderhall K."/>
        </authorList>
    </citation>
    <scope>NUCLEOTIDE SEQUENCE</scope>
</reference>
<keyword evidence="3" id="KW-0677">Repeat</keyword>
<dbReference type="PANTHER" id="PTHR11485">
    <property type="entry name" value="TRANSFERRIN"/>
    <property type="match status" value="1"/>
</dbReference>
<dbReference type="PRINTS" id="PR00422">
    <property type="entry name" value="TRANSFERRIN"/>
</dbReference>
<dbReference type="CDD" id="cd13529">
    <property type="entry name" value="PBP2_transferrin"/>
    <property type="match status" value="2"/>
</dbReference>
<name>P91775_PACLE</name>
<protein>
    <submittedName>
        <fullName evidence="6">Pacifastin heavy chain</fullName>
    </submittedName>
</protein>
<feature type="domain" description="Transferrin-like" evidence="5">
    <location>
        <begin position="344"/>
        <end position="697"/>
    </location>
</feature>
<keyword evidence="4" id="KW-0732">Signal</keyword>
<feature type="domain" description="Transferrin-like" evidence="5">
    <location>
        <begin position="29"/>
        <end position="342"/>
    </location>
</feature>
<keyword evidence="2" id="KW-0964">Secreted</keyword>
<dbReference type="SMART" id="SM00094">
    <property type="entry name" value="TR_FER"/>
    <property type="match status" value="2"/>
</dbReference>
<dbReference type="EMBL" id="U81824">
    <property type="protein sequence ID" value="AAC64660.1"/>
    <property type="molecule type" value="mRNA"/>
</dbReference>
<dbReference type="SUPFAM" id="SSF53850">
    <property type="entry name" value="Periplasmic binding protein-like II"/>
    <property type="match status" value="3"/>
</dbReference>
<feature type="signal peptide" evidence="4">
    <location>
        <begin position="1"/>
        <end position="24"/>
    </location>
</feature>
<evidence type="ECO:0000256" key="3">
    <source>
        <dbReference type="ARBA" id="ARBA00022737"/>
    </source>
</evidence>
<feature type="chain" id="PRO_5004161813" evidence="4">
    <location>
        <begin position="25"/>
        <end position="977"/>
    </location>
</feature>
<comment type="subcellular location">
    <subcellularLocation>
        <location evidence="1">Secreted</location>
    </subcellularLocation>
</comment>
<dbReference type="GO" id="GO:0006826">
    <property type="term" value="P:iron ion transport"/>
    <property type="evidence" value="ECO:0007669"/>
    <property type="project" value="TreeGrafter"/>
</dbReference>
<dbReference type="GO" id="GO:0005615">
    <property type="term" value="C:extracellular space"/>
    <property type="evidence" value="ECO:0007669"/>
    <property type="project" value="TreeGrafter"/>
</dbReference>
<accession>P91775</accession>
<dbReference type="AlphaFoldDB" id="P91775"/>
<dbReference type="PANTHER" id="PTHR11485:SF57">
    <property type="entry name" value="TRANSFERRIN"/>
    <property type="match status" value="1"/>
</dbReference>
<evidence type="ECO:0000256" key="2">
    <source>
        <dbReference type="ARBA" id="ARBA00022525"/>
    </source>
</evidence>
<dbReference type="FunFam" id="3.40.190.10:FF:000095">
    <property type="entry name" value="Lactotransferrin"/>
    <property type="match status" value="1"/>
</dbReference>
<dbReference type="GO" id="GO:0055037">
    <property type="term" value="C:recycling endosome"/>
    <property type="evidence" value="ECO:0007669"/>
    <property type="project" value="TreeGrafter"/>
</dbReference>
<dbReference type="PROSITE" id="PS51408">
    <property type="entry name" value="TRANSFERRIN_LIKE_4"/>
    <property type="match status" value="3"/>
</dbReference>
<dbReference type="InterPro" id="IPR018195">
    <property type="entry name" value="Transferrin_Fe_BS"/>
</dbReference>
<sequence>MAARPVVWLVVVLAVVVGSGGTASLNLPGRLCVAQDVDCSLLSQVSGGVLACTHVRDRVDCMKQMRDHKADFGYFEAEDLNMAADSFGDKFETSLQIVTGKEVRSVYLLVHNASNLNIKSVCHPGVNLNRYYPRALVPPVTSTSDEFLPDIKSQMDTLSTSWSKACIPGSWSQDPSTDGQLKQDKPHLCEACLRKNCDAQDPYAGSGTIQCLLDHAADAAFVSDVDFHKARLQNPEVEKLSHFCRIGNGESYLLETERLGDENPCDWGKRPLPVLLSPTCEDNQCISRQNIWVKALSTQAKTVIEVLGLPQGTQFKTLREGMSPSRVIKMAGYKFNLTQPKNPVRFCVHNEAEREKCQDLQMAARAYGTDAGVGVDCLLDPTESHCYPDIYFGNADIISLDGGDVYQVTQDYGFERVLSEVYDMGAVSPTSSYYAVAVVRADSNITSFSHLQGRKSCHTGIGKTAGWKLPLATLLQLGLIDPSHCNYVSAAAEFFSGGSCAPGAKHPSYNKQINYVDRLCSLCIGEGENQCARSSDEPFYSYSGAFRCLVQGGGDVAFVKHSTVPDNTDGSSSADWTVGLQSDRYKLLCPSGGTAAISEFRSCNLALVPAHEVVMSGRSSLDRLSQVRQVLLGVSEVFKGSSPGSKTFQLFGTYQGKSDFVFKDSAVGRLEALSDEHPRGREERKKEYFKKLGELHSCEVRVCALEEQMADCEAMADTVSELGQQFVCVSARDRLDCVRRLMRGQIDMTPLSGSLLKINPDLRVIAVARGPSYSTEEYRYKAVMVVRRATVSRIQDLRGKKACHTGYGRTTGWRIPLALLKRQGVIQPPCNPHQSTLEHEIVAVATAFNRACVPGEWATSKSVDASLKQRYEAMCSLCKSGTCDGNDDYAGYEGALCVGLTQNGGDVGFSKLNIVQQFFQVNGALNTSSYGLLCEDGHIVDIDSSNASDCFWAARPWDTYVTHAEPVMPRFKDCFGH</sequence>
<feature type="domain" description="Transferrin-like" evidence="5">
    <location>
        <begin position="700"/>
        <end position="977"/>
    </location>
</feature>
<organism evidence="6">
    <name type="scientific">Pacifastacus leniusculus</name>
    <name type="common">Signal crayfish</name>
    <dbReference type="NCBI Taxonomy" id="6720"/>
    <lineage>
        <taxon>Eukaryota</taxon>
        <taxon>Metazoa</taxon>
        <taxon>Ecdysozoa</taxon>
        <taxon>Arthropoda</taxon>
        <taxon>Crustacea</taxon>
        <taxon>Multicrustacea</taxon>
        <taxon>Malacostraca</taxon>
        <taxon>Eumalacostraca</taxon>
        <taxon>Eucarida</taxon>
        <taxon>Decapoda</taxon>
        <taxon>Pleocyemata</taxon>
        <taxon>Astacidea</taxon>
        <taxon>Astacoidea</taxon>
        <taxon>Astacidae</taxon>
        <taxon>Pacifastacus</taxon>
    </lineage>
</organism>
<dbReference type="GO" id="GO:0005769">
    <property type="term" value="C:early endosome"/>
    <property type="evidence" value="ECO:0007669"/>
    <property type="project" value="TreeGrafter"/>
</dbReference>
<proteinExistence type="evidence at transcript level"/>
<evidence type="ECO:0000256" key="1">
    <source>
        <dbReference type="ARBA" id="ARBA00004613"/>
    </source>
</evidence>
<evidence type="ECO:0000259" key="5">
    <source>
        <dbReference type="PROSITE" id="PS51408"/>
    </source>
</evidence>
<evidence type="ECO:0000256" key="4">
    <source>
        <dbReference type="SAM" id="SignalP"/>
    </source>
</evidence>
<evidence type="ECO:0000313" key="6">
    <source>
        <dbReference type="EMBL" id="AAC64660.1"/>
    </source>
</evidence>
<dbReference type="InterPro" id="IPR001156">
    <property type="entry name" value="Transferrin-like_dom"/>
</dbReference>
<dbReference type="MEROPS" id="S60.973"/>
<dbReference type="Pfam" id="PF00405">
    <property type="entry name" value="Transferrin"/>
    <property type="match status" value="2"/>
</dbReference>